<gene>
    <name evidence="1" type="ORF">SAMN05216464_11464</name>
</gene>
<accession>A0A1G7J5B7</accession>
<reference evidence="1 2" key="1">
    <citation type="submission" date="2016-10" db="EMBL/GenBank/DDBJ databases">
        <authorList>
            <person name="de Groot N.N."/>
        </authorList>
    </citation>
    <scope>NUCLEOTIDE SEQUENCE [LARGE SCALE GENOMIC DNA]</scope>
    <source>
        <strain evidence="1 2">47C3B</strain>
    </source>
</reference>
<evidence type="ECO:0000313" key="2">
    <source>
        <dbReference type="Proteomes" id="UP000199072"/>
    </source>
</evidence>
<keyword evidence="2" id="KW-1185">Reference proteome</keyword>
<dbReference type="AlphaFoldDB" id="A0A1G7J5B7"/>
<organism evidence="1 2">
    <name type="scientific">Mucilaginibacter pineti</name>
    <dbReference type="NCBI Taxonomy" id="1391627"/>
    <lineage>
        <taxon>Bacteria</taxon>
        <taxon>Pseudomonadati</taxon>
        <taxon>Bacteroidota</taxon>
        <taxon>Sphingobacteriia</taxon>
        <taxon>Sphingobacteriales</taxon>
        <taxon>Sphingobacteriaceae</taxon>
        <taxon>Mucilaginibacter</taxon>
    </lineage>
</organism>
<dbReference type="OrthoDB" id="798560at2"/>
<proteinExistence type="predicted"/>
<dbReference type="EMBL" id="FNAI01000014">
    <property type="protein sequence ID" value="SDF20197.1"/>
    <property type="molecule type" value="Genomic_DNA"/>
</dbReference>
<dbReference type="Proteomes" id="UP000199072">
    <property type="component" value="Unassembled WGS sequence"/>
</dbReference>
<protein>
    <submittedName>
        <fullName evidence="1">Uncharacterized protein</fullName>
    </submittedName>
</protein>
<sequence length="68" mass="7986">MKPADKHYKFINSRTGYVIYYHSVGSDLSVEDIKHQLHDIQARVAIQNGIYIETVYWEEMKDEPQKAS</sequence>
<name>A0A1G7J5B7_9SPHI</name>
<evidence type="ECO:0000313" key="1">
    <source>
        <dbReference type="EMBL" id="SDF20197.1"/>
    </source>
</evidence>
<dbReference type="RefSeq" id="WP_091153659.1">
    <property type="nucleotide sequence ID" value="NZ_FNAI01000014.1"/>
</dbReference>